<dbReference type="EMBL" id="JAPMOU010000063">
    <property type="protein sequence ID" value="MDE1465425.1"/>
    <property type="molecule type" value="Genomic_DNA"/>
</dbReference>
<dbReference type="RefSeq" id="WP_274691733.1">
    <property type="nucleotide sequence ID" value="NZ_JAPMOU010000063.1"/>
</dbReference>
<reference evidence="3 4" key="1">
    <citation type="submission" date="2022-11" db="EMBL/GenBank/DDBJ databases">
        <title>Spartinivicinus poritis sp. nov., isolated from scleractinian coral Porites lutea.</title>
        <authorList>
            <person name="Zhang G."/>
            <person name="Cai L."/>
            <person name="Wei Q."/>
        </authorList>
    </citation>
    <scope>NUCLEOTIDE SEQUENCE [LARGE SCALE GENOMIC DNA]</scope>
    <source>
        <strain evidence="3 4">A2-2</strain>
    </source>
</reference>
<organism evidence="3 4">
    <name type="scientific">Spartinivicinus poritis</name>
    <dbReference type="NCBI Taxonomy" id="2994640"/>
    <lineage>
        <taxon>Bacteria</taxon>
        <taxon>Pseudomonadati</taxon>
        <taxon>Pseudomonadota</taxon>
        <taxon>Gammaproteobacteria</taxon>
        <taxon>Oceanospirillales</taxon>
        <taxon>Zooshikellaceae</taxon>
        <taxon>Spartinivicinus</taxon>
    </lineage>
</organism>
<keyword evidence="1" id="KW-0812">Transmembrane</keyword>
<comment type="caution">
    <text evidence="3">The sequence shown here is derived from an EMBL/GenBank/DDBJ whole genome shotgun (WGS) entry which is preliminary data.</text>
</comment>
<protein>
    <recommendedName>
        <fullName evidence="2">Periplasmic sensor domain-containing protein</fullName>
    </recommendedName>
</protein>
<feature type="transmembrane region" description="Helical" evidence="1">
    <location>
        <begin position="152"/>
        <end position="175"/>
    </location>
</feature>
<dbReference type="Proteomes" id="UP001528823">
    <property type="component" value="Unassembled WGS sequence"/>
</dbReference>
<keyword evidence="1" id="KW-1133">Transmembrane helix</keyword>
<evidence type="ECO:0000313" key="4">
    <source>
        <dbReference type="Proteomes" id="UP001528823"/>
    </source>
</evidence>
<feature type="transmembrane region" description="Helical" evidence="1">
    <location>
        <begin position="16"/>
        <end position="37"/>
    </location>
</feature>
<dbReference type="InterPro" id="IPR033414">
    <property type="entry name" value="Sensor_dom"/>
</dbReference>
<keyword evidence="1" id="KW-0472">Membrane</keyword>
<keyword evidence="4" id="KW-1185">Reference proteome</keyword>
<evidence type="ECO:0000313" key="3">
    <source>
        <dbReference type="EMBL" id="MDE1465425.1"/>
    </source>
</evidence>
<evidence type="ECO:0000256" key="1">
    <source>
        <dbReference type="SAM" id="Phobius"/>
    </source>
</evidence>
<sequence length="447" mass="51583">MHISNKYGRSPIARKLLFITVGVSTFIALLITLIQLAHDYYQDIKRLETTVEQIKITNVPSIAISLWDVDYIQTKIQLQSLMKIPEVKFVKITSTQTSEMNYGTETKNDFFIRTYKFNLTRESEDKSTVTDLGTLDVVYDLKPIYINLARKLGIIFFLNCLKTLTVSFVILFVFWRLVTSHLVKITEQLSQYNTLAPNQETNIVSDADCQGEISSLIDSINKLYSCLKQSNKNNSNDKTTDTLNTEFLADYCLITSPYESNMSRSLILRLNSEITRLLAEFDESKKNKNPIINAASIFSNKIDQIFNIKTESLSNNFIYKEDFYKLINSISFPLMRNHVVIENDVVFCTTPIVIKRLLWVIYYSIYNTDNPNSLKTSVYKKYMNIHILISYSANKDSPPKTDEKTATSYFSFYVIETFIQHELKGSFLHEVVDNSINEWIISFPSLV</sequence>
<proteinExistence type="predicted"/>
<name>A0ABT5UGA7_9GAMM</name>
<evidence type="ECO:0000259" key="2">
    <source>
        <dbReference type="Pfam" id="PF17149"/>
    </source>
</evidence>
<gene>
    <name evidence="3" type="ORF">ORQ98_26010</name>
</gene>
<accession>A0ABT5UGA7</accession>
<dbReference type="Pfam" id="PF17149">
    <property type="entry name" value="CHASE5"/>
    <property type="match status" value="1"/>
</dbReference>
<feature type="domain" description="Periplasmic sensor" evidence="2">
    <location>
        <begin position="39"/>
        <end position="147"/>
    </location>
</feature>